<keyword evidence="4 10" id="KW-0808">Transferase</keyword>
<dbReference type="SUPFAM" id="SSF52335">
    <property type="entry name" value="Methylglyoxal synthase-like"/>
    <property type="match status" value="1"/>
</dbReference>
<gene>
    <name evidence="10" type="primary">purH</name>
    <name evidence="12" type="ORF">HNR12_003933</name>
</gene>
<dbReference type="EC" id="2.1.2.3" evidence="10"/>
<dbReference type="PIRSF" id="PIRSF000414">
    <property type="entry name" value="AICARFT_IMPCHas"/>
    <property type="match status" value="1"/>
</dbReference>
<dbReference type="SUPFAM" id="SSF53927">
    <property type="entry name" value="Cytidine deaminase-like"/>
    <property type="match status" value="1"/>
</dbReference>
<dbReference type="NCBIfam" id="TIGR00355">
    <property type="entry name" value="purH"/>
    <property type="match status" value="1"/>
</dbReference>
<evidence type="ECO:0000256" key="10">
    <source>
        <dbReference type="HAMAP-Rule" id="MF_00139"/>
    </source>
</evidence>
<evidence type="ECO:0000256" key="8">
    <source>
        <dbReference type="ARBA" id="ARBA00050488"/>
    </source>
</evidence>
<dbReference type="Proteomes" id="UP000575985">
    <property type="component" value="Unassembled WGS sequence"/>
</dbReference>
<keyword evidence="7 10" id="KW-0511">Multifunctional enzyme</keyword>
<dbReference type="InterPro" id="IPR024051">
    <property type="entry name" value="AICAR_Tfase_dup_dom_sf"/>
</dbReference>
<dbReference type="PANTHER" id="PTHR11692">
    <property type="entry name" value="BIFUNCTIONAL PURINE BIOSYNTHESIS PROTEIN PURH"/>
    <property type="match status" value="1"/>
</dbReference>
<evidence type="ECO:0000313" key="12">
    <source>
        <dbReference type="EMBL" id="NYI97656.1"/>
    </source>
</evidence>
<evidence type="ECO:0000313" key="13">
    <source>
        <dbReference type="Proteomes" id="UP000575985"/>
    </source>
</evidence>
<comment type="pathway">
    <text evidence="1 10">Purine metabolism; IMP biosynthesis via de novo pathway; IMP from 5-formamido-1-(5-phospho-D-ribosyl)imidazole-4-carboxamide: step 1/1.</text>
</comment>
<comment type="pathway">
    <text evidence="2 10">Purine metabolism; IMP biosynthesis via de novo pathway; 5-formamido-1-(5-phospho-D-ribosyl)imidazole-4-carboxamide from 5-amino-1-(5-phospho-D-ribosyl)imidazole-4-carboxamide (10-formyl THF route): step 1/1.</text>
</comment>
<dbReference type="NCBIfam" id="NF002049">
    <property type="entry name" value="PRK00881.1"/>
    <property type="match status" value="1"/>
</dbReference>
<dbReference type="FunFam" id="3.40.140.20:FF:000001">
    <property type="entry name" value="Bifunctional purine biosynthesis protein PurH"/>
    <property type="match status" value="1"/>
</dbReference>
<dbReference type="PROSITE" id="PS51855">
    <property type="entry name" value="MGS"/>
    <property type="match status" value="1"/>
</dbReference>
<feature type="domain" description="MGS-like" evidence="11">
    <location>
        <begin position="1"/>
        <end position="148"/>
    </location>
</feature>
<dbReference type="InterPro" id="IPR016193">
    <property type="entry name" value="Cytidine_deaminase-like"/>
</dbReference>
<evidence type="ECO:0000256" key="6">
    <source>
        <dbReference type="ARBA" id="ARBA00022801"/>
    </source>
</evidence>
<keyword evidence="13" id="KW-1185">Reference proteome</keyword>
<dbReference type="SMART" id="SM00798">
    <property type="entry name" value="AICARFT_IMPCHas"/>
    <property type="match status" value="1"/>
</dbReference>
<dbReference type="GO" id="GO:0004643">
    <property type="term" value="F:phosphoribosylaminoimidazolecarboxamide formyltransferase activity"/>
    <property type="evidence" value="ECO:0007669"/>
    <property type="project" value="UniProtKB-UniRule"/>
</dbReference>
<sequence>MTQQAIRRALISVYDKTGLEELAYGLAEAGVEIVSTGSTAARLAEVDVPVTPVEEVTGFPEVLDGRVKTLHPKVHAGLLADRSNAAHRATLEELDIAPFDLLVVNLYPFQQTVASGAAPAECVEKIDIGGPAMIRAGAKNHGSVAVVVDPGRYDEVVEAVQGGGFTLEQRKRLAALAYAHTAAYDAAVASWFARDYAPDEVAVETGWPDFYATAYRRSSPLRYGENPHQRAALYRGDDDAWGPGLAGAEQLHGKEMSYNNYVDADAALRAAYDFTEPCAAIIKHANPCGIALGADIAEAHRKAHACDPVSAYGGVIATNRPVSVALAEQVSEIFTEVLVAPEYEPGAVDILTRKKNIRLLVVTPPDRAARPEAKPVSGGSLLQSVDLVDAPGDDPAAWELRAGAAVDDDTLADLAFAWRAVRAVKSNAILVAADRATVGVGMGQVNRVDSARLAVTRAGERVRGAVAASDAFFPFPDGLEVLIEAGVRAVVQPGGSVRDEQVVAAAEQAGIALYFTGTRHFFH</sequence>
<dbReference type="InterPro" id="IPR036914">
    <property type="entry name" value="MGS-like_dom_sf"/>
</dbReference>
<comment type="caution">
    <text evidence="12">The sequence shown here is derived from an EMBL/GenBank/DDBJ whole genome shotgun (WGS) entry which is preliminary data.</text>
</comment>
<comment type="catalytic activity">
    <reaction evidence="9 10">
        <text>IMP + H2O = 5-formamido-1-(5-phospho-D-ribosyl)imidazole-4-carboxamide</text>
        <dbReference type="Rhea" id="RHEA:18445"/>
        <dbReference type="ChEBI" id="CHEBI:15377"/>
        <dbReference type="ChEBI" id="CHEBI:58053"/>
        <dbReference type="ChEBI" id="CHEBI:58467"/>
        <dbReference type="EC" id="3.5.4.10"/>
    </reaction>
</comment>
<dbReference type="PANTHER" id="PTHR11692:SF0">
    <property type="entry name" value="BIFUNCTIONAL PURINE BIOSYNTHESIS PROTEIN ATIC"/>
    <property type="match status" value="1"/>
</dbReference>
<dbReference type="InterPro" id="IPR011607">
    <property type="entry name" value="MGS-like_dom"/>
</dbReference>
<evidence type="ECO:0000256" key="4">
    <source>
        <dbReference type="ARBA" id="ARBA00022679"/>
    </source>
</evidence>
<keyword evidence="6 10" id="KW-0378">Hydrolase</keyword>
<evidence type="ECO:0000256" key="7">
    <source>
        <dbReference type="ARBA" id="ARBA00023268"/>
    </source>
</evidence>
<accession>A0A853BSG3</accession>
<organism evidence="12 13">
    <name type="scientific">Streptomonospora nanhaiensis</name>
    <dbReference type="NCBI Taxonomy" id="1323731"/>
    <lineage>
        <taxon>Bacteria</taxon>
        <taxon>Bacillati</taxon>
        <taxon>Actinomycetota</taxon>
        <taxon>Actinomycetes</taxon>
        <taxon>Streptosporangiales</taxon>
        <taxon>Nocardiopsidaceae</taxon>
        <taxon>Streptomonospora</taxon>
    </lineage>
</organism>
<dbReference type="GO" id="GO:0006189">
    <property type="term" value="P:'de novo' IMP biosynthetic process"/>
    <property type="evidence" value="ECO:0007669"/>
    <property type="project" value="UniProtKB-UniRule"/>
</dbReference>
<comment type="domain">
    <text evidence="10">The IMP cyclohydrolase activity resides in the N-terminal region.</text>
</comment>
<dbReference type="GO" id="GO:0003937">
    <property type="term" value="F:IMP cyclohydrolase activity"/>
    <property type="evidence" value="ECO:0007669"/>
    <property type="project" value="UniProtKB-UniRule"/>
</dbReference>
<dbReference type="InterPro" id="IPR002695">
    <property type="entry name" value="PurH-like"/>
</dbReference>
<dbReference type="Pfam" id="PF02142">
    <property type="entry name" value="MGS"/>
    <property type="match status" value="1"/>
</dbReference>
<reference evidence="12 13" key="1">
    <citation type="submission" date="2020-07" db="EMBL/GenBank/DDBJ databases">
        <title>Sequencing the genomes of 1000 actinobacteria strains.</title>
        <authorList>
            <person name="Klenk H.-P."/>
        </authorList>
    </citation>
    <scope>NUCLEOTIDE SEQUENCE [LARGE SCALE GENOMIC DNA]</scope>
    <source>
        <strain evidence="12 13">DSM 45927</strain>
    </source>
</reference>
<dbReference type="CDD" id="cd01421">
    <property type="entry name" value="IMPCH"/>
    <property type="match status" value="1"/>
</dbReference>
<dbReference type="Gene3D" id="3.40.140.20">
    <property type="match status" value="2"/>
</dbReference>
<dbReference type="RefSeq" id="WP_179768962.1">
    <property type="nucleotide sequence ID" value="NZ_JACCFO010000001.1"/>
</dbReference>
<comment type="catalytic activity">
    <reaction evidence="8 10">
        <text>(6R)-10-formyltetrahydrofolate + 5-amino-1-(5-phospho-beta-D-ribosyl)imidazole-4-carboxamide = 5-formamido-1-(5-phospho-D-ribosyl)imidazole-4-carboxamide + (6S)-5,6,7,8-tetrahydrofolate</text>
        <dbReference type="Rhea" id="RHEA:22192"/>
        <dbReference type="ChEBI" id="CHEBI:57453"/>
        <dbReference type="ChEBI" id="CHEBI:58467"/>
        <dbReference type="ChEBI" id="CHEBI:58475"/>
        <dbReference type="ChEBI" id="CHEBI:195366"/>
        <dbReference type="EC" id="2.1.2.3"/>
    </reaction>
</comment>
<comment type="similarity">
    <text evidence="3 10">Belongs to the PurH family.</text>
</comment>
<evidence type="ECO:0000256" key="2">
    <source>
        <dbReference type="ARBA" id="ARBA00004954"/>
    </source>
</evidence>
<evidence type="ECO:0000256" key="5">
    <source>
        <dbReference type="ARBA" id="ARBA00022755"/>
    </source>
</evidence>
<dbReference type="Gene3D" id="3.40.50.1380">
    <property type="entry name" value="Methylglyoxal synthase-like domain"/>
    <property type="match status" value="1"/>
</dbReference>
<evidence type="ECO:0000259" key="11">
    <source>
        <dbReference type="PROSITE" id="PS51855"/>
    </source>
</evidence>
<dbReference type="AlphaFoldDB" id="A0A853BSG3"/>
<dbReference type="Pfam" id="PF01808">
    <property type="entry name" value="AICARFT_IMPCHas"/>
    <property type="match status" value="1"/>
</dbReference>
<dbReference type="GO" id="GO:0005829">
    <property type="term" value="C:cytosol"/>
    <property type="evidence" value="ECO:0007669"/>
    <property type="project" value="TreeGrafter"/>
</dbReference>
<evidence type="ECO:0000256" key="3">
    <source>
        <dbReference type="ARBA" id="ARBA00007667"/>
    </source>
</evidence>
<protein>
    <recommendedName>
        <fullName evidence="10">Bifunctional purine biosynthesis protein PurH</fullName>
    </recommendedName>
    <domain>
        <recommendedName>
            <fullName evidence="10">Phosphoribosylaminoimidazolecarboxamide formyltransferase</fullName>
            <ecNumber evidence="10">2.1.2.3</ecNumber>
        </recommendedName>
        <alternativeName>
            <fullName evidence="10">AICAR transformylase</fullName>
        </alternativeName>
    </domain>
    <domain>
        <recommendedName>
            <fullName evidence="10">IMP cyclohydrolase</fullName>
            <ecNumber evidence="10">3.5.4.10</ecNumber>
        </recommendedName>
        <alternativeName>
            <fullName evidence="10">ATIC</fullName>
        </alternativeName>
        <alternativeName>
            <fullName evidence="10">IMP synthase</fullName>
        </alternativeName>
        <alternativeName>
            <fullName evidence="10">Inosinicase</fullName>
        </alternativeName>
    </domain>
</protein>
<evidence type="ECO:0000256" key="1">
    <source>
        <dbReference type="ARBA" id="ARBA00004844"/>
    </source>
</evidence>
<evidence type="ECO:0000256" key="9">
    <source>
        <dbReference type="ARBA" id="ARBA00050687"/>
    </source>
</evidence>
<dbReference type="EMBL" id="JACCFO010000001">
    <property type="protein sequence ID" value="NYI97656.1"/>
    <property type="molecule type" value="Genomic_DNA"/>
</dbReference>
<dbReference type="EC" id="3.5.4.10" evidence="10"/>
<proteinExistence type="inferred from homology"/>
<dbReference type="SMART" id="SM00851">
    <property type="entry name" value="MGS"/>
    <property type="match status" value="1"/>
</dbReference>
<keyword evidence="5 10" id="KW-0658">Purine biosynthesis</keyword>
<dbReference type="FunFam" id="3.40.50.1380:FF:000001">
    <property type="entry name" value="Bifunctional purine biosynthesis protein PurH"/>
    <property type="match status" value="1"/>
</dbReference>
<name>A0A853BSG3_9ACTN</name>
<dbReference type="HAMAP" id="MF_00139">
    <property type="entry name" value="PurH"/>
    <property type="match status" value="1"/>
</dbReference>
<dbReference type="UniPathway" id="UPA00074">
    <property type="reaction ID" value="UER00133"/>
</dbReference>